<dbReference type="EMBL" id="KI966457">
    <property type="protein sequence ID" value="EWC43546.1"/>
    <property type="molecule type" value="Genomic_DNA"/>
</dbReference>
<reference evidence="2 3" key="1">
    <citation type="submission" date="2013-05" db="EMBL/GenBank/DDBJ databases">
        <title>Drechslerella stenobrocha genome reveals carnivorous origination and mechanical trapping mechanism of predatory fungi.</title>
        <authorList>
            <person name="Liu X."/>
            <person name="Zhang W."/>
            <person name="Liu K."/>
        </authorList>
    </citation>
    <scope>NUCLEOTIDE SEQUENCE [LARGE SCALE GENOMIC DNA]</scope>
    <source>
        <strain evidence="2 3">248</strain>
    </source>
</reference>
<evidence type="ECO:0000313" key="2">
    <source>
        <dbReference type="EMBL" id="EWC43546.1"/>
    </source>
</evidence>
<dbReference type="AlphaFoldDB" id="W7HI57"/>
<proteinExistence type="predicted"/>
<keyword evidence="1" id="KW-1133">Transmembrane helix</keyword>
<keyword evidence="1" id="KW-0812">Transmembrane</keyword>
<gene>
    <name evidence="2" type="ORF">DRE_01433</name>
</gene>
<name>W7HI57_9PEZI</name>
<keyword evidence="1" id="KW-0472">Membrane</keyword>
<feature type="transmembrane region" description="Helical" evidence="1">
    <location>
        <begin position="20"/>
        <end position="41"/>
    </location>
</feature>
<organism evidence="2 3">
    <name type="scientific">Drechslerella stenobrocha 248</name>
    <dbReference type="NCBI Taxonomy" id="1043628"/>
    <lineage>
        <taxon>Eukaryota</taxon>
        <taxon>Fungi</taxon>
        <taxon>Dikarya</taxon>
        <taxon>Ascomycota</taxon>
        <taxon>Pezizomycotina</taxon>
        <taxon>Orbiliomycetes</taxon>
        <taxon>Orbiliales</taxon>
        <taxon>Orbiliaceae</taxon>
        <taxon>Drechslerella</taxon>
    </lineage>
</organism>
<evidence type="ECO:0000256" key="1">
    <source>
        <dbReference type="SAM" id="Phobius"/>
    </source>
</evidence>
<sequence>MSPDDAISGLQVFLLPVSARVAQAFMAVISVGMVTLVYTLLIRRGSLMATTSLYPRKPIEANIGTILETTWPQSSRHLDPDRLENSISLFYIGKMASDSSPDPVAKGRIECVATPAGQENRHSLWLAAGSPLTKNVVQLLIWEWVTIGPDSYPRLTVILIYIAAYISHFCYVWMICLRFFRIVFGGAAWSLLERSKFVVGENTKLRQSSVGSNFSFRSIDKASEPYVPQTFNATIGSPITSPTRPSLSTSPISPVSGSLTIASTLTNNSGGSSTPTIDDQAELRAALATIDAAQKTERATATEASTLALDRVIGNAMVMMGVTLSSGFASWTSSQLTDNSPNNTTTNSIGSLALLASLTLGAAAMFTSAMHLDVMASAFATIAVARPGRQGSWPVRYWGRRMRFSRARVTMSAALMRRSSISWPACAQGR</sequence>
<dbReference type="Proteomes" id="UP000024837">
    <property type="component" value="Unassembled WGS sequence"/>
</dbReference>
<protein>
    <submittedName>
        <fullName evidence="2">Uncharacterized protein</fullName>
    </submittedName>
</protein>
<keyword evidence="3" id="KW-1185">Reference proteome</keyword>
<dbReference type="OrthoDB" id="5392633at2759"/>
<evidence type="ECO:0000313" key="3">
    <source>
        <dbReference type="Proteomes" id="UP000024837"/>
    </source>
</evidence>
<dbReference type="HOGENOM" id="CLU_637827_0_0_1"/>
<feature type="transmembrane region" description="Helical" evidence="1">
    <location>
        <begin position="157"/>
        <end position="180"/>
    </location>
</feature>
<accession>W7HI57</accession>